<reference evidence="2 3" key="1">
    <citation type="journal article" date="2024" name="Arch. Microbiol.">
        <title>Corallococcus caeni sp. nov., a novel myxobacterium isolated from activated sludge.</title>
        <authorList>
            <person name="Tomita S."/>
            <person name="Nakai R."/>
            <person name="Kuroda K."/>
            <person name="Kurashita H."/>
            <person name="Hatamoto M."/>
            <person name="Yamaguchi T."/>
            <person name="Narihiro T."/>
        </authorList>
    </citation>
    <scope>NUCLEOTIDE SEQUENCE [LARGE SCALE GENOMIC DNA]</scope>
    <source>
        <strain evidence="2 3">NO1</strain>
    </source>
</reference>
<dbReference type="EMBL" id="BTTX01000003">
    <property type="protein sequence ID" value="GMU07493.1"/>
    <property type="molecule type" value="Genomic_DNA"/>
</dbReference>
<sequence length="61" mass="6974">MSETSKQEHADTRTSSEKSASLTLEDARRLASEGLQLRRDLEERISRAPRPATTDSQIRFR</sequence>
<evidence type="ECO:0008006" key="4">
    <source>
        <dbReference type="Google" id="ProtNLM"/>
    </source>
</evidence>
<feature type="compositionally biased region" description="Basic and acidic residues" evidence="1">
    <location>
        <begin position="1"/>
        <end position="16"/>
    </location>
</feature>
<evidence type="ECO:0000313" key="3">
    <source>
        <dbReference type="Proteomes" id="UP001342631"/>
    </source>
</evidence>
<organism evidence="2 3">
    <name type="scientific">Corallococcus caeni</name>
    <dbReference type="NCBI Taxonomy" id="3082388"/>
    <lineage>
        <taxon>Bacteria</taxon>
        <taxon>Pseudomonadati</taxon>
        <taxon>Myxococcota</taxon>
        <taxon>Myxococcia</taxon>
        <taxon>Myxococcales</taxon>
        <taxon>Cystobacterineae</taxon>
        <taxon>Myxococcaceae</taxon>
        <taxon>Corallococcus</taxon>
    </lineage>
</organism>
<feature type="region of interest" description="Disordered" evidence="1">
    <location>
        <begin position="1"/>
        <end position="61"/>
    </location>
</feature>
<accession>A0ABQ6QTZ1</accession>
<comment type="caution">
    <text evidence="2">The sequence shown here is derived from an EMBL/GenBank/DDBJ whole genome shotgun (WGS) entry which is preliminary data.</text>
</comment>
<protein>
    <recommendedName>
        <fullName evidence="4">DUF3619 family protein</fullName>
    </recommendedName>
</protein>
<feature type="compositionally biased region" description="Basic and acidic residues" evidence="1">
    <location>
        <begin position="25"/>
        <end position="46"/>
    </location>
</feature>
<dbReference type="Proteomes" id="UP001342631">
    <property type="component" value="Unassembled WGS sequence"/>
</dbReference>
<proteinExistence type="predicted"/>
<name>A0ABQ6QTZ1_9BACT</name>
<gene>
    <name evidence="2" type="ORF">ASNO1_37460</name>
</gene>
<evidence type="ECO:0000313" key="2">
    <source>
        <dbReference type="EMBL" id="GMU07493.1"/>
    </source>
</evidence>
<evidence type="ECO:0000256" key="1">
    <source>
        <dbReference type="SAM" id="MobiDB-lite"/>
    </source>
</evidence>
<keyword evidence="3" id="KW-1185">Reference proteome</keyword>